<organism evidence="7 8">
    <name type="scientific">Roseomonas acroporae</name>
    <dbReference type="NCBI Taxonomy" id="2937791"/>
    <lineage>
        <taxon>Bacteria</taxon>
        <taxon>Pseudomonadati</taxon>
        <taxon>Pseudomonadota</taxon>
        <taxon>Alphaproteobacteria</taxon>
        <taxon>Acetobacterales</taxon>
        <taxon>Roseomonadaceae</taxon>
        <taxon>Roseomonas</taxon>
    </lineage>
</organism>
<dbReference type="AlphaFoldDB" id="A0A9X2BTF5"/>
<dbReference type="Pfam" id="PF08281">
    <property type="entry name" value="Sigma70_r4_2"/>
    <property type="match status" value="1"/>
</dbReference>
<dbReference type="Proteomes" id="UP001139516">
    <property type="component" value="Unassembled WGS sequence"/>
</dbReference>
<dbReference type="Pfam" id="PF04542">
    <property type="entry name" value="Sigma70_r2"/>
    <property type="match status" value="1"/>
</dbReference>
<dbReference type="RefSeq" id="WP_248666683.1">
    <property type="nucleotide sequence ID" value="NZ_JALPRX010000034.1"/>
</dbReference>
<keyword evidence="4" id="KW-0804">Transcription</keyword>
<dbReference type="PANTHER" id="PTHR43133:SF25">
    <property type="entry name" value="RNA POLYMERASE SIGMA FACTOR RFAY-RELATED"/>
    <property type="match status" value="1"/>
</dbReference>
<dbReference type="InterPro" id="IPR039425">
    <property type="entry name" value="RNA_pol_sigma-70-like"/>
</dbReference>
<evidence type="ECO:0000259" key="5">
    <source>
        <dbReference type="Pfam" id="PF04542"/>
    </source>
</evidence>
<evidence type="ECO:0000313" key="7">
    <source>
        <dbReference type="EMBL" id="MCK8784558.1"/>
    </source>
</evidence>
<dbReference type="InterPro" id="IPR036388">
    <property type="entry name" value="WH-like_DNA-bd_sf"/>
</dbReference>
<evidence type="ECO:0000256" key="2">
    <source>
        <dbReference type="ARBA" id="ARBA00023015"/>
    </source>
</evidence>
<dbReference type="EMBL" id="JALPRX010000034">
    <property type="protein sequence ID" value="MCK8784558.1"/>
    <property type="molecule type" value="Genomic_DNA"/>
</dbReference>
<dbReference type="PANTHER" id="PTHR43133">
    <property type="entry name" value="RNA POLYMERASE ECF-TYPE SIGMA FACTO"/>
    <property type="match status" value="1"/>
</dbReference>
<dbReference type="GO" id="GO:0016987">
    <property type="term" value="F:sigma factor activity"/>
    <property type="evidence" value="ECO:0007669"/>
    <property type="project" value="UniProtKB-KW"/>
</dbReference>
<evidence type="ECO:0000313" key="8">
    <source>
        <dbReference type="Proteomes" id="UP001139516"/>
    </source>
</evidence>
<comment type="caution">
    <text evidence="7">The sequence shown here is derived from an EMBL/GenBank/DDBJ whole genome shotgun (WGS) entry which is preliminary data.</text>
</comment>
<comment type="similarity">
    <text evidence="1">Belongs to the sigma-70 factor family. ECF subfamily.</text>
</comment>
<dbReference type="SUPFAM" id="SSF88946">
    <property type="entry name" value="Sigma2 domain of RNA polymerase sigma factors"/>
    <property type="match status" value="1"/>
</dbReference>
<dbReference type="Gene3D" id="1.10.10.10">
    <property type="entry name" value="Winged helix-like DNA-binding domain superfamily/Winged helix DNA-binding domain"/>
    <property type="match status" value="1"/>
</dbReference>
<dbReference type="GO" id="GO:0003677">
    <property type="term" value="F:DNA binding"/>
    <property type="evidence" value="ECO:0007669"/>
    <property type="project" value="InterPro"/>
</dbReference>
<reference evidence="7" key="1">
    <citation type="submission" date="2022-04" db="EMBL/GenBank/DDBJ databases">
        <title>Roseomonas acroporae sp. nov., isolated from coral Acropora digitifera.</title>
        <authorList>
            <person name="Sun H."/>
        </authorList>
    </citation>
    <scope>NUCLEOTIDE SEQUENCE</scope>
    <source>
        <strain evidence="7">NAR14</strain>
    </source>
</reference>
<evidence type="ECO:0000259" key="6">
    <source>
        <dbReference type="Pfam" id="PF08281"/>
    </source>
</evidence>
<keyword evidence="2" id="KW-0805">Transcription regulation</keyword>
<accession>A0A9X2BTF5</accession>
<dbReference type="SUPFAM" id="SSF88659">
    <property type="entry name" value="Sigma3 and sigma4 domains of RNA polymerase sigma factors"/>
    <property type="match status" value="1"/>
</dbReference>
<evidence type="ECO:0000256" key="3">
    <source>
        <dbReference type="ARBA" id="ARBA00023082"/>
    </source>
</evidence>
<evidence type="ECO:0000256" key="4">
    <source>
        <dbReference type="ARBA" id="ARBA00023163"/>
    </source>
</evidence>
<protein>
    <submittedName>
        <fullName evidence="7">Sigma-70 family RNA polymerase sigma factor</fullName>
    </submittedName>
</protein>
<dbReference type="Gene3D" id="1.10.1740.10">
    <property type="match status" value="1"/>
</dbReference>
<feature type="domain" description="RNA polymerase sigma factor 70 region 4 type 2" evidence="6">
    <location>
        <begin position="117"/>
        <end position="169"/>
    </location>
</feature>
<dbReference type="InterPro" id="IPR013324">
    <property type="entry name" value="RNA_pol_sigma_r3/r4-like"/>
</dbReference>
<keyword evidence="3" id="KW-0731">Sigma factor</keyword>
<evidence type="ECO:0000256" key="1">
    <source>
        <dbReference type="ARBA" id="ARBA00010641"/>
    </source>
</evidence>
<sequence>MPPTASEFERDVLPHLDAAYNLARWLVRDPAVAEDVVQEALLRALRYQDGRRGAVRPWLLRIVRNAAYAAIGARRRLAEVPLEGEAVAAPPAPPFGDALGDAPGDPEAAFARRQALERLDGALAALPEELRECLVLRELEELSYREIAQVTGVAIGTVMSRLWRARRALLAAAR</sequence>
<dbReference type="CDD" id="cd06171">
    <property type="entry name" value="Sigma70_r4"/>
    <property type="match status" value="1"/>
</dbReference>
<proteinExistence type="inferred from homology"/>
<dbReference type="InterPro" id="IPR013325">
    <property type="entry name" value="RNA_pol_sigma_r2"/>
</dbReference>
<dbReference type="NCBIfam" id="TIGR02937">
    <property type="entry name" value="sigma70-ECF"/>
    <property type="match status" value="1"/>
</dbReference>
<feature type="domain" description="RNA polymerase sigma-70 region 2" evidence="5">
    <location>
        <begin position="15"/>
        <end position="76"/>
    </location>
</feature>
<gene>
    <name evidence="7" type="ORF">M0638_09210</name>
</gene>
<dbReference type="InterPro" id="IPR014284">
    <property type="entry name" value="RNA_pol_sigma-70_dom"/>
</dbReference>
<name>A0A9X2BTF5_9PROT</name>
<dbReference type="InterPro" id="IPR013249">
    <property type="entry name" value="RNA_pol_sigma70_r4_t2"/>
</dbReference>
<dbReference type="GO" id="GO:0006352">
    <property type="term" value="P:DNA-templated transcription initiation"/>
    <property type="evidence" value="ECO:0007669"/>
    <property type="project" value="InterPro"/>
</dbReference>
<keyword evidence="8" id="KW-1185">Reference proteome</keyword>
<dbReference type="InterPro" id="IPR007627">
    <property type="entry name" value="RNA_pol_sigma70_r2"/>
</dbReference>